<comment type="caution">
    <text evidence="9">The sequence shown here is derived from an EMBL/GenBank/DDBJ whole genome shotgun (WGS) entry which is preliminary data.</text>
</comment>
<feature type="transmembrane region" description="Helical" evidence="7">
    <location>
        <begin position="688"/>
        <end position="709"/>
    </location>
</feature>
<evidence type="ECO:0000256" key="1">
    <source>
        <dbReference type="ARBA" id="ARBA00004651"/>
    </source>
</evidence>
<sequence length="778" mass="77878">MSAVGRVMRAGAARRRVQTTVIVLAAMMAVTASVLGGGLLVVSSAPFDDAFAEQNGAHLTATVNAAPGAVAASANAAGVTATAGPFPLVTVVPEAGGERTMPFTFAGRDTPDAEVDAISVVDGEWADEPGEVTLAAGEGGTSVPPGATMSFPSLPGSPVLKVVGFARSVSLTADGWVTAAQAAALAPSGTPESHQMLYRFDSAGTAAAMETATAAVAASLPADSLAGSRSWLDVRNAAERATAVYVPFLMAFGVLGLVMSVLIVGNVVAGSVGSGTRRIGVLKAIGFTPGQVVRAYVGQALIPAVAGTVLGVIIGHVLAVPILAETSDAYGTGTLGIPPWIDIAVVGGILALVAVTALAAALRAGRLRTVDALAVGRTPPTGRGQAAARVTARLPLPRAVTLGLARPFARPVRTVAMLAAIVFGAIAVTFAVGLSTSLDAILTARDHDIADVLVRPAPPELGPNGMPDGPPPSLPDDTSAITAAIEAQPGAKAHYVVHNAPAAVAGTTGTTELVAFTGDASWGGYTLLNGDWIGGPGEAVVPTGFMKTTGTAIGDTVTLTVDGERISLRVVGEIFDLKNDGMKVYTDAAGLTAPMKNSLIAVDLEPGTDPAAYAEGLSRALEPLGANAEPFREGSSDMITVLNSLTAALTLLLVAVAGLGVLNGVLLDTRERVRDIGVQKALGMTPGQTIGGVLASVTLIGVIGGVLGVPAGMALHDAVVPAMGDSTGIRLPRVALEVFDTPTAFALGLGGLVIAVAGALLPGLWAARTRTAVALRTE</sequence>
<evidence type="ECO:0000259" key="8">
    <source>
        <dbReference type="Pfam" id="PF02687"/>
    </source>
</evidence>
<keyword evidence="5 7" id="KW-0472">Membrane</keyword>
<feature type="transmembrane region" description="Helical" evidence="7">
    <location>
        <begin position="744"/>
        <end position="767"/>
    </location>
</feature>
<dbReference type="InterPro" id="IPR003838">
    <property type="entry name" value="ABC3_permease_C"/>
</dbReference>
<gene>
    <name evidence="9" type="ORF">HNR73_004712</name>
</gene>
<feature type="transmembrane region" description="Helical" evidence="7">
    <location>
        <begin position="415"/>
        <end position="434"/>
    </location>
</feature>
<evidence type="ECO:0000256" key="3">
    <source>
        <dbReference type="ARBA" id="ARBA00022692"/>
    </source>
</evidence>
<evidence type="ECO:0000256" key="7">
    <source>
        <dbReference type="SAM" id="Phobius"/>
    </source>
</evidence>
<evidence type="ECO:0000313" key="10">
    <source>
        <dbReference type="Proteomes" id="UP000548476"/>
    </source>
</evidence>
<dbReference type="Proteomes" id="UP000548476">
    <property type="component" value="Unassembled WGS sequence"/>
</dbReference>
<evidence type="ECO:0000256" key="5">
    <source>
        <dbReference type="ARBA" id="ARBA00023136"/>
    </source>
</evidence>
<feature type="domain" description="ABC3 transporter permease C-terminal" evidence="8">
    <location>
        <begin position="649"/>
        <end position="764"/>
    </location>
</feature>
<keyword evidence="3 7" id="KW-0812">Transmembrane</keyword>
<feature type="transmembrane region" description="Helical" evidence="7">
    <location>
        <begin position="300"/>
        <end position="323"/>
    </location>
</feature>
<feature type="transmembrane region" description="Helical" evidence="7">
    <location>
        <begin position="21"/>
        <end position="42"/>
    </location>
</feature>
<dbReference type="GO" id="GO:0005886">
    <property type="term" value="C:plasma membrane"/>
    <property type="evidence" value="ECO:0007669"/>
    <property type="project" value="UniProtKB-SubCell"/>
</dbReference>
<proteinExistence type="inferred from homology"/>
<feature type="transmembrane region" description="Helical" evidence="7">
    <location>
        <begin position="244"/>
        <end position="269"/>
    </location>
</feature>
<dbReference type="EMBL" id="JACHGT010000010">
    <property type="protein sequence ID" value="MBB6036839.1"/>
    <property type="molecule type" value="Genomic_DNA"/>
</dbReference>
<dbReference type="PANTHER" id="PTHR30572:SF4">
    <property type="entry name" value="ABC TRANSPORTER PERMEASE YTRF"/>
    <property type="match status" value="1"/>
</dbReference>
<evidence type="ECO:0000256" key="4">
    <source>
        <dbReference type="ARBA" id="ARBA00022989"/>
    </source>
</evidence>
<evidence type="ECO:0000256" key="2">
    <source>
        <dbReference type="ARBA" id="ARBA00022475"/>
    </source>
</evidence>
<dbReference type="PANTHER" id="PTHR30572">
    <property type="entry name" value="MEMBRANE COMPONENT OF TRANSPORTER-RELATED"/>
    <property type="match status" value="1"/>
</dbReference>
<feature type="transmembrane region" description="Helical" evidence="7">
    <location>
        <begin position="343"/>
        <end position="362"/>
    </location>
</feature>
<reference evidence="9 10" key="1">
    <citation type="submission" date="2020-08" db="EMBL/GenBank/DDBJ databases">
        <title>Genomic Encyclopedia of Type Strains, Phase IV (KMG-IV): sequencing the most valuable type-strain genomes for metagenomic binning, comparative biology and taxonomic classification.</title>
        <authorList>
            <person name="Goeker M."/>
        </authorList>
    </citation>
    <scope>NUCLEOTIDE SEQUENCE [LARGE SCALE GENOMIC DNA]</scope>
    <source>
        <strain evidence="9 10">YIM 65646</strain>
    </source>
</reference>
<comment type="subcellular location">
    <subcellularLocation>
        <location evidence="1">Cell membrane</location>
        <topology evidence="1">Multi-pass membrane protein</topology>
    </subcellularLocation>
</comment>
<dbReference type="Pfam" id="PF02687">
    <property type="entry name" value="FtsX"/>
    <property type="match status" value="2"/>
</dbReference>
<dbReference type="InterPro" id="IPR050250">
    <property type="entry name" value="Macrolide_Exporter_MacB"/>
</dbReference>
<dbReference type="AlphaFoldDB" id="A0A841FWI0"/>
<feature type="domain" description="ABC3 transporter permease C-terminal" evidence="8">
    <location>
        <begin position="251"/>
        <end position="364"/>
    </location>
</feature>
<evidence type="ECO:0000313" key="9">
    <source>
        <dbReference type="EMBL" id="MBB6036839.1"/>
    </source>
</evidence>
<organism evidence="9 10">
    <name type="scientific">Phytomonospora endophytica</name>
    <dbReference type="NCBI Taxonomy" id="714109"/>
    <lineage>
        <taxon>Bacteria</taxon>
        <taxon>Bacillati</taxon>
        <taxon>Actinomycetota</taxon>
        <taxon>Actinomycetes</taxon>
        <taxon>Micromonosporales</taxon>
        <taxon>Micromonosporaceae</taxon>
        <taxon>Phytomonospora</taxon>
    </lineage>
</organism>
<dbReference type="GO" id="GO:0022857">
    <property type="term" value="F:transmembrane transporter activity"/>
    <property type="evidence" value="ECO:0007669"/>
    <property type="project" value="TreeGrafter"/>
</dbReference>
<name>A0A841FWI0_9ACTN</name>
<feature type="transmembrane region" description="Helical" evidence="7">
    <location>
        <begin position="645"/>
        <end position="667"/>
    </location>
</feature>
<keyword evidence="2" id="KW-1003">Cell membrane</keyword>
<dbReference type="RefSeq" id="WP_203686475.1">
    <property type="nucleotide sequence ID" value="NZ_BONT01000058.1"/>
</dbReference>
<comment type="similarity">
    <text evidence="6">Belongs to the ABC-4 integral membrane protein family.</text>
</comment>
<keyword evidence="4 7" id="KW-1133">Transmembrane helix</keyword>
<protein>
    <submittedName>
        <fullName evidence="9">Putative ABC transport system permease protein</fullName>
    </submittedName>
</protein>
<keyword evidence="10" id="KW-1185">Reference proteome</keyword>
<evidence type="ECO:0000256" key="6">
    <source>
        <dbReference type="ARBA" id="ARBA00038076"/>
    </source>
</evidence>
<accession>A0A841FWI0</accession>